<dbReference type="InterPro" id="IPR046342">
    <property type="entry name" value="CBS_dom_sf"/>
</dbReference>
<feature type="domain" description="CBS" evidence="3">
    <location>
        <begin position="8"/>
        <end position="69"/>
    </location>
</feature>
<dbReference type="InterPro" id="IPR051257">
    <property type="entry name" value="Diverse_CBS-Domain"/>
</dbReference>
<accession>A0A096P9D6</accession>
<comment type="caution">
    <text evidence="4">The sequence shown here is derived from an EMBL/GenBank/DDBJ whole genome shotgun (WGS) entry which is preliminary data.</text>
</comment>
<dbReference type="GeneID" id="9838536"/>
<feature type="domain" description="CBS" evidence="3">
    <location>
        <begin position="77"/>
        <end position="133"/>
    </location>
</feature>
<evidence type="ECO:0000256" key="1">
    <source>
        <dbReference type="ARBA" id="ARBA00023122"/>
    </source>
</evidence>
<dbReference type="Gene3D" id="3.10.580.10">
    <property type="entry name" value="CBS-domain"/>
    <property type="match status" value="1"/>
</dbReference>
<name>A0A096P9D6_OSTTA</name>
<dbReference type="Proteomes" id="UP000009170">
    <property type="component" value="Unassembled WGS sequence"/>
</dbReference>
<protein>
    <submittedName>
        <fullName evidence="4">CBS domain</fullName>
    </submittedName>
</protein>
<reference evidence="5" key="1">
    <citation type="journal article" date="2006" name="Proc. Natl. Acad. Sci. U.S.A.">
        <title>Genome analysis of the smallest free-living eukaryote Ostreococcus tauri unveils many unique features.</title>
        <authorList>
            <person name="Derelle E."/>
            <person name="Ferraz C."/>
            <person name="Rombauts S."/>
            <person name="Rouze P."/>
            <person name="Worden A.Z."/>
            <person name="Robbens S."/>
            <person name="Partensky F."/>
            <person name="Degroeve S."/>
            <person name="Echeynie S."/>
            <person name="Cooke R."/>
            <person name="Saeys Y."/>
            <person name="Wuyts J."/>
            <person name="Jabbari K."/>
            <person name="Bowler C."/>
            <person name="Panaud O."/>
            <person name="Piegu B."/>
            <person name="Ball S.G."/>
            <person name="Ral J.-P."/>
            <person name="Bouget F.-Y."/>
            <person name="Piganeau G."/>
            <person name="De Baets B."/>
            <person name="Picard A."/>
            <person name="Delseny M."/>
            <person name="Demaille J."/>
            <person name="Van de Peer Y."/>
            <person name="Moreau H."/>
        </authorList>
    </citation>
    <scope>NUCLEOTIDE SEQUENCE [LARGE SCALE GENOMIC DNA]</scope>
    <source>
        <strain evidence="5">OTTH 0595 / CCAP 157/2 / RCC745</strain>
    </source>
</reference>
<dbReference type="OrthoDB" id="418595at2759"/>
<dbReference type="PROSITE" id="PS51371">
    <property type="entry name" value="CBS"/>
    <property type="match status" value="2"/>
</dbReference>
<sequence length="162" mass="17574">MRRVKDFMTPASRCVTASTDSALESVVHSMVYDSSVGCVVVLDPNGDGTPRGIITKSDALEWFLQRIPLETTCALVMNANVTCASPMMTAEEVGALLTRKRVHHLAVTDDDGAFAGVASSWDVARECGRRWTLPFWDEYLDRVASRRRAGSPNAHTDAAASA</sequence>
<dbReference type="SUPFAM" id="SSF54631">
    <property type="entry name" value="CBS-domain pair"/>
    <property type="match status" value="1"/>
</dbReference>
<organism evidence="4 5">
    <name type="scientific">Ostreococcus tauri</name>
    <name type="common">Marine green alga</name>
    <dbReference type="NCBI Taxonomy" id="70448"/>
    <lineage>
        <taxon>Eukaryota</taxon>
        <taxon>Viridiplantae</taxon>
        <taxon>Chlorophyta</taxon>
        <taxon>Mamiellophyceae</taxon>
        <taxon>Mamiellales</taxon>
        <taxon>Bathycoccaceae</taxon>
        <taxon>Ostreococcus</taxon>
    </lineage>
</organism>
<keyword evidence="1 2" id="KW-0129">CBS domain</keyword>
<dbReference type="RefSeq" id="XP_022840607.1">
    <property type="nucleotide sequence ID" value="XM_022983002.1"/>
</dbReference>
<dbReference type="KEGG" id="ota:OT_ostta20g00240"/>
<dbReference type="PANTHER" id="PTHR43080">
    <property type="entry name" value="CBS DOMAIN-CONTAINING PROTEIN CBSX3, MITOCHONDRIAL"/>
    <property type="match status" value="1"/>
</dbReference>
<evidence type="ECO:0000259" key="3">
    <source>
        <dbReference type="PROSITE" id="PS51371"/>
    </source>
</evidence>
<evidence type="ECO:0000313" key="4">
    <source>
        <dbReference type="EMBL" id="CEG00829.1"/>
    </source>
</evidence>
<evidence type="ECO:0000313" key="5">
    <source>
        <dbReference type="Proteomes" id="UP000009170"/>
    </source>
</evidence>
<dbReference type="PANTHER" id="PTHR43080:SF29">
    <property type="entry name" value="OS02G0818000 PROTEIN"/>
    <property type="match status" value="1"/>
</dbReference>
<gene>
    <name evidence="4" type="ORF">OT_ostta20g00240</name>
</gene>
<evidence type="ECO:0000256" key="2">
    <source>
        <dbReference type="PROSITE-ProRule" id="PRU00703"/>
    </source>
</evidence>
<proteinExistence type="predicted"/>
<keyword evidence="5" id="KW-1185">Reference proteome</keyword>
<dbReference type="InterPro" id="IPR000644">
    <property type="entry name" value="CBS_dom"/>
</dbReference>
<dbReference type="SMART" id="SM00116">
    <property type="entry name" value="CBS"/>
    <property type="match status" value="2"/>
</dbReference>
<dbReference type="InParanoid" id="A0A096P9D6"/>
<reference evidence="4 5" key="2">
    <citation type="journal article" date="2014" name="BMC Genomics">
        <title>An improved genome of the model marine alga Ostreococcus tauri unfolds by assessing Illumina de novo assemblies.</title>
        <authorList>
            <person name="Blanc-Mathieu R."/>
            <person name="Verhelst B."/>
            <person name="Derelle E."/>
            <person name="Rombauts S."/>
            <person name="Bouget F.Y."/>
            <person name="Carre I."/>
            <person name="Chateau A."/>
            <person name="Eyre-Walker A."/>
            <person name="Grimsley N."/>
            <person name="Moreau H."/>
            <person name="Piegu B."/>
            <person name="Rivals E."/>
            <person name="Schackwitz W."/>
            <person name="Van de Peer Y."/>
            <person name="Piganeau G."/>
        </authorList>
    </citation>
    <scope>NUCLEOTIDE SEQUENCE [LARGE SCALE GENOMIC DNA]</scope>
    <source>
        <strain evidence="5">OTTH 0595 / CCAP 157/2 / RCC745</strain>
    </source>
</reference>
<dbReference type="AlphaFoldDB" id="A0A096P9D6"/>
<dbReference type="EMBL" id="CAID01000020">
    <property type="protein sequence ID" value="CEG00829.1"/>
    <property type="molecule type" value="Genomic_DNA"/>
</dbReference>
<dbReference type="Pfam" id="PF00571">
    <property type="entry name" value="CBS"/>
    <property type="match status" value="2"/>
</dbReference>